<dbReference type="GO" id="GO:0036374">
    <property type="term" value="F:glutathione hydrolase activity"/>
    <property type="evidence" value="ECO:0007669"/>
    <property type="project" value="UniProtKB-EC"/>
</dbReference>
<gene>
    <name evidence="1" type="ORF">HNP48_000326</name>
</gene>
<name>A0A7X0P9S6_9BURK</name>
<comment type="caution">
    <text evidence="1">The sequence shown here is derived from an EMBL/GenBank/DDBJ whole genome shotgun (WGS) entry which is preliminary data.</text>
</comment>
<keyword evidence="1" id="KW-0378">Hydrolase</keyword>
<dbReference type="EC" id="3.4.19.13" evidence="1"/>
<keyword evidence="1" id="KW-0012">Acyltransferase</keyword>
<dbReference type="GO" id="GO:0103068">
    <property type="term" value="F:leukotriene C4 gamma-glutamyl transferase activity"/>
    <property type="evidence" value="ECO:0007669"/>
    <property type="project" value="UniProtKB-EC"/>
</dbReference>
<proteinExistence type="predicted"/>
<keyword evidence="1" id="KW-0808">Transferase</keyword>
<dbReference type="EMBL" id="JACHLK010000001">
    <property type="protein sequence ID" value="MBB6557662.1"/>
    <property type="molecule type" value="Genomic_DNA"/>
</dbReference>
<dbReference type="Proteomes" id="UP000575083">
    <property type="component" value="Unassembled WGS sequence"/>
</dbReference>
<dbReference type="SUPFAM" id="SSF56235">
    <property type="entry name" value="N-terminal nucleophile aminohydrolases (Ntn hydrolases)"/>
    <property type="match status" value="1"/>
</dbReference>
<dbReference type="RefSeq" id="WP_184855103.1">
    <property type="nucleotide sequence ID" value="NZ_JACHLK010000001.1"/>
</dbReference>
<keyword evidence="2" id="KW-1185">Reference proteome</keyword>
<dbReference type="PANTHER" id="PTHR43881">
    <property type="entry name" value="GAMMA-GLUTAMYLTRANSPEPTIDASE (AFU_ORTHOLOGUE AFUA_4G13580)"/>
    <property type="match status" value="1"/>
</dbReference>
<dbReference type="EC" id="2.3.2.2" evidence="1"/>
<dbReference type="InterPro" id="IPR029055">
    <property type="entry name" value="Ntn_hydrolases_N"/>
</dbReference>
<dbReference type="Gene3D" id="1.10.246.130">
    <property type="match status" value="1"/>
</dbReference>
<dbReference type="AlphaFoldDB" id="A0A7X0P9S6"/>
<dbReference type="PRINTS" id="PR01210">
    <property type="entry name" value="GGTRANSPTASE"/>
</dbReference>
<dbReference type="PANTHER" id="PTHR43881:SF5">
    <property type="entry name" value="GAMMA-GLUTAMYLTRANSPEPTIDASE"/>
    <property type="match status" value="1"/>
</dbReference>
<protein>
    <submittedName>
        <fullName evidence="1">Gamma-glutamyltranspeptidase/glutathione hydrolase</fullName>
        <ecNumber evidence="1">2.3.2.2</ecNumber>
        <ecNumber evidence="1">3.4.19.13</ecNumber>
    </submittedName>
</protein>
<organism evidence="1 2">
    <name type="scientific">Acidovorax soli</name>
    <dbReference type="NCBI Taxonomy" id="592050"/>
    <lineage>
        <taxon>Bacteria</taxon>
        <taxon>Pseudomonadati</taxon>
        <taxon>Pseudomonadota</taxon>
        <taxon>Betaproteobacteria</taxon>
        <taxon>Burkholderiales</taxon>
        <taxon>Comamonadaceae</taxon>
        <taxon>Acidovorax</taxon>
    </lineage>
</organism>
<evidence type="ECO:0000313" key="2">
    <source>
        <dbReference type="Proteomes" id="UP000575083"/>
    </source>
</evidence>
<dbReference type="InterPro" id="IPR043138">
    <property type="entry name" value="GGT_lsub"/>
</dbReference>
<dbReference type="InterPro" id="IPR052896">
    <property type="entry name" value="GGT-like_enzyme"/>
</dbReference>
<dbReference type="Gene3D" id="3.60.20.40">
    <property type="match status" value="1"/>
</dbReference>
<dbReference type="InterPro" id="IPR043137">
    <property type="entry name" value="GGT_ssub_C"/>
</dbReference>
<accession>A0A7X0P9S6</accession>
<dbReference type="Pfam" id="PF01019">
    <property type="entry name" value="G_glu_transpept"/>
    <property type="match status" value="1"/>
</dbReference>
<evidence type="ECO:0000313" key="1">
    <source>
        <dbReference type="EMBL" id="MBB6557662.1"/>
    </source>
</evidence>
<sequence length="529" mass="55441">MLHSLQSRGGMVTAPHHLAAQAGAAVLREGGNAVEAMVAAAAAIAVVYPHMNGLGGDGFWLIHQPGAAAPVAVRACGGAARAADAAFYQAHGDAAIPTRGPRAALTVAGAIGGWAEALEVARGWGGKPLPLARLLEDAIRHAREGVPITTSQVELTRAKWAELEHVPGFAAAFAPEGQPHRGDTLRQPRTAATLQRLAEAGLHDFYRGDLARSMARDLQALGSPLALADLEGWHAARVAPLSVQLSAGRVFNQPPPTQGVSSLAILGLFDRLGVGQAEGFAHVHGLVESTKRAFAWRNRHVGDPAFMQADPAAFLQAASLEAEAARIDKQRAAPWPEPTEPGDTVWMGAADAHGNVVSYIQSIYWEFGSGIVLPETGLHWQNRGASFTLGAGPNQLAPGRLPFHTLNPALAHLKDGRVLAYGTMGGEGQPQTQAAVFTRHVLFGQDMQAAVTAPRWLLGRTWGDQSTNLKLESRADPALVDALRAAGHDVQVVGAFEDMMGHAGAVAFHPDGRIEGATDPRADGVCAAV</sequence>
<reference evidence="1 2" key="1">
    <citation type="submission" date="2020-08" db="EMBL/GenBank/DDBJ databases">
        <title>Functional genomics of gut bacteria from endangered species of beetles.</title>
        <authorList>
            <person name="Carlos-Shanley C."/>
        </authorList>
    </citation>
    <scope>NUCLEOTIDE SEQUENCE [LARGE SCALE GENOMIC DNA]</scope>
    <source>
        <strain evidence="1 2">S00198</strain>
    </source>
</reference>